<keyword evidence="6 10" id="KW-0418">Kinase</keyword>
<keyword evidence="4" id="KW-0808">Transferase</keyword>
<evidence type="ECO:0000259" key="9">
    <source>
        <dbReference type="PROSITE" id="PS50109"/>
    </source>
</evidence>
<comment type="catalytic activity">
    <reaction evidence="1">
        <text>ATP + protein L-histidine = ADP + protein N-phospho-L-histidine.</text>
        <dbReference type="EC" id="2.7.13.3"/>
    </reaction>
</comment>
<evidence type="ECO:0000256" key="3">
    <source>
        <dbReference type="ARBA" id="ARBA00022553"/>
    </source>
</evidence>
<dbReference type="EC" id="2.7.13.3" evidence="2"/>
<dbReference type="PANTHER" id="PTHR43065">
    <property type="entry name" value="SENSOR HISTIDINE KINASE"/>
    <property type="match status" value="1"/>
</dbReference>
<dbReference type="InterPro" id="IPR005467">
    <property type="entry name" value="His_kinase_dom"/>
</dbReference>
<gene>
    <name evidence="10" type="ORF">HKN21_09455</name>
</gene>
<keyword evidence="5" id="KW-0547">Nucleotide-binding</keyword>
<evidence type="ECO:0000256" key="8">
    <source>
        <dbReference type="ARBA" id="ARBA00023012"/>
    </source>
</evidence>
<dbReference type="Proteomes" id="UP000547674">
    <property type="component" value="Unassembled WGS sequence"/>
</dbReference>
<evidence type="ECO:0000313" key="11">
    <source>
        <dbReference type="Proteomes" id="UP000547674"/>
    </source>
</evidence>
<dbReference type="InterPro" id="IPR004358">
    <property type="entry name" value="Sig_transdc_His_kin-like_C"/>
</dbReference>
<accession>A0A7Y2E857</accession>
<dbReference type="SUPFAM" id="SSF55874">
    <property type="entry name" value="ATPase domain of HSP90 chaperone/DNA topoisomerase II/histidine kinase"/>
    <property type="match status" value="1"/>
</dbReference>
<dbReference type="PANTHER" id="PTHR43065:SF10">
    <property type="entry name" value="PEROXIDE STRESS-ACTIVATED HISTIDINE KINASE MAK3"/>
    <property type="match status" value="1"/>
</dbReference>
<dbReference type="InterPro" id="IPR003594">
    <property type="entry name" value="HATPase_dom"/>
</dbReference>
<dbReference type="Gene3D" id="3.30.565.10">
    <property type="entry name" value="Histidine kinase-like ATPase, C-terminal domain"/>
    <property type="match status" value="1"/>
</dbReference>
<dbReference type="InterPro" id="IPR036890">
    <property type="entry name" value="HATPase_C_sf"/>
</dbReference>
<dbReference type="AlphaFoldDB" id="A0A7Y2E857"/>
<organism evidence="10 11">
    <name type="scientific">Eiseniibacteriota bacterium</name>
    <dbReference type="NCBI Taxonomy" id="2212470"/>
    <lineage>
        <taxon>Bacteria</taxon>
        <taxon>Candidatus Eiseniibacteriota</taxon>
    </lineage>
</organism>
<dbReference type="GO" id="GO:0000160">
    <property type="term" value="P:phosphorelay signal transduction system"/>
    <property type="evidence" value="ECO:0007669"/>
    <property type="project" value="UniProtKB-KW"/>
</dbReference>
<evidence type="ECO:0000256" key="6">
    <source>
        <dbReference type="ARBA" id="ARBA00022777"/>
    </source>
</evidence>
<evidence type="ECO:0000256" key="4">
    <source>
        <dbReference type="ARBA" id="ARBA00022679"/>
    </source>
</evidence>
<name>A0A7Y2E857_UNCEI</name>
<keyword evidence="3" id="KW-0597">Phosphoprotein</keyword>
<keyword evidence="8" id="KW-0902">Two-component regulatory system</keyword>
<dbReference type="PRINTS" id="PR00344">
    <property type="entry name" value="BCTRLSENSOR"/>
</dbReference>
<dbReference type="Pfam" id="PF02518">
    <property type="entry name" value="HATPase_c"/>
    <property type="match status" value="1"/>
</dbReference>
<evidence type="ECO:0000256" key="1">
    <source>
        <dbReference type="ARBA" id="ARBA00000085"/>
    </source>
</evidence>
<proteinExistence type="predicted"/>
<evidence type="ECO:0000256" key="7">
    <source>
        <dbReference type="ARBA" id="ARBA00022840"/>
    </source>
</evidence>
<feature type="non-terminal residue" evidence="10">
    <location>
        <position position="1"/>
    </location>
</feature>
<dbReference type="CDD" id="cd00075">
    <property type="entry name" value="HATPase"/>
    <property type="match status" value="1"/>
</dbReference>
<reference evidence="10 11" key="1">
    <citation type="submission" date="2020-03" db="EMBL/GenBank/DDBJ databases">
        <title>Metabolic flexibility allows generalist bacteria to become dominant in a frequently disturbed ecosystem.</title>
        <authorList>
            <person name="Chen Y.-J."/>
            <person name="Leung P.M."/>
            <person name="Bay S.K."/>
            <person name="Hugenholtz P."/>
            <person name="Kessler A.J."/>
            <person name="Shelley G."/>
            <person name="Waite D.W."/>
            <person name="Cook P.L."/>
            <person name="Greening C."/>
        </authorList>
    </citation>
    <scope>NUCLEOTIDE SEQUENCE [LARGE SCALE GENOMIC DNA]</scope>
    <source>
        <strain evidence="10">SS_bin_28</strain>
    </source>
</reference>
<dbReference type="SMART" id="SM00387">
    <property type="entry name" value="HATPase_c"/>
    <property type="match status" value="1"/>
</dbReference>
<evidence type="ECO:0000256" key="5">
    <source>
        <dbReference type="ARBA" id="ARBA00022741"/>
    </source>
</evidence>
<dbReference type="EMBL" id="JABDJR010000375">
    <property type="protein sequence ID" value="NNF06974.1"/>
    <property type="molecule type" value="Genomic_DNA"/>
</dbReference>
<dbReference type="GO" id="GO:0005524">
    <property type="term" value="F:ATP binding"/>
    <property type="evidence" value="ECO:0007669"/>
    <property type="project" value="UniProtKB-KW"/>
</dbReference>
<keyword evidence="7" id="KW-0067">ATP-binding</keyword>
<dbReference type="PROSITE" id="PS50109">
    <property type="entry name" value="HIS_KIN"/>
    <property type="match status" value="1"/>
</dbReference>
<feature type="domain" description="Histidine kinase" evidence="9">
    <location>
        <begin position="19"/>
        <end position="200"/>
    </location>
</feature>
<evidence type="ECO:0000313" key="10">
    <source>
        <dbReference type="EMBL" id="NNF06974.1"/>
    </source>
</evidence>
<dbReference type="GO" id="GO:0004673">
    <property type="term" value="F:protein histidine kinase activity"/>
    <property type="evidence" value="ECO:0007669"/>
    <property type="project" value="UniProtKB-EC"/>
</dbReference>
<comment type="caution">
    <text evidence="10">The sequence shown here is derived from an EMBL/GenBank/DDBJ whole genome shotgun (WGS) entry which is preliminary data.</text>
</comment>
<sequence length="203" mass="22615">EVGDRAESDVTIPAALYNEVVDEIDRDAERLKRVADRFSQIGSKPKLTEGSIEKIVEQTVDYFSHRLPRQSRKIEIQYTSQGEPVSVRFNPELLGWVLENLIKNAIDAADKDHGLVQVRVVGHSRNNSVSLSVRDNGRGVRPGMEKQIFRPGVSTRTRGWGLGLPLAQRIVTEYHRGRLELSWSEPGQGAEFLITLPGASSSS</sequence>
<evidence type="ECO:0000256" key="2">
    <source>
        <dbReference type="ARBA" id="ARBA00012438"/>
    </source>
</evidence>
<protein>
    <recommendedName>
        <fullName evidence="2">histidine kinase</fullName>
        <ecNumber evidence="2">2.7.13.3</ecNumber>
    </recommendedName>
</protein>